<dbReference type="Proteomes" id="UP000297452">
    <property type="component" value="Unassembled WGS sequence"/>
</dbReference>
<evidence type="ECO:0000313" key="4">
    <source>
        <dbReference type="Proteomes" id="UP000297452"/>
    </source>
</evidence>
<dbReference type="SUPFAM" id="SSF46565">
    <property type="entry name" value="Chaperone J-domain"/>
    <property type="match status" value="1"/>
</dbReference>
<feature type="region of interest" description="Disordered" evidence="1">
    <location>
        <begin position="422"/>
        <end position="453"/>
    </location>
</feature>
<dbReference type="CDD" id="cd06257">
    <property type="entry name" value="DnaJ"/>
    <property type="match status" value="1"/>
</dbReference>
<dbReference type="GO" id="GO:0042026">
    <property type="term" value="P:protein refolding"/>
    <property type="evidence" value="ECO:0007669"/>
    <property type="project" value="TreeGrafter"/>
</dbReference>
<dbReference type="InterPro" id="IPR036869">
    <property type="entry name" value="J_dom_sf"/>
</dbReference>
<dbReference type="InterPro" id="IPR001623">
    <property type="entry name" value="DnaJ_domain"/>
</dbReference>
<feature type="region of interest" description="Disordered" evidence="1">
    <location>
        <begin position="307"/>
        <end position="335"/>
    </location>
</feature>
<keyword evidence="4" id="KW-1185">Reference proteome</keyword>
<dbReference type="EMBL" id="PQXJ01000397">
    <property type="protein sequence ID" value="TGO50304.1"/>
    <property type="molecule type" value="Genomic_DNA"/>
</dbReference>
<dbReference type="PRINTS" id="PR00625">
    <property type="entry name" value="JDOMAIN"/>
</dbReference>
<dbReference type="InterPro" id="IPR018253">
    <property type="entry name" value="DnaJ_domain_CS"/>
</dbReference>
<gene>
    <name evidence="3" type="ORF">BOTNAR_0397g00110</name>
</gene>
<proteinExistence type="predicted"/>
<dbReference type="PANTHER" id="PTHR43096">
    <property type="entry name" value="DNAJ HOMOLOG 1, MITOCHONDRIAL-RELATED"/>
    <property type="match status" value="1"/>
</dbReference>
<name>A0A4Z1HN57_9HELO</name>
<accession>A0A4Z1HN57</accession>
<reference evidence="3 4" key="1">
    <citation type="submission" date="2017-12" db="EMBL/GenBank/DDBJ databases">
        <title>Comparative genomics of Botrytis spp.</title>
        <authorList>
            <person name="Valero-Jimenez C.A."/>
            <person name="Tapia P."/>
            <person name="Veloso J."/>
            <person name="Silva-Moreno E."/>
            <person name="Staats M."/>
            <person name="Valdes J.H."/>
            <person name="Van Kan J.A.L."/>
        </authorList>
    </citation>
    <scope>NUCLEOTIDE SEQUENCE [LARGE SCALE GENOMIC DNA]</scope>
    <source>
        <strain evidence="3 4">MUCL2120</strain>
    </source>
</reference>
<feature type="domain" description="J" evidence="2">
    <location>
        <begin position="9"/>
        <end position="73"/>
    </location>
</feature>
<comment type="caution">
    <text evidence="3">The sequence shown here is derived from an EMBL/GenBank/DDBJ whole genome shotgun (WGS) entry which is preliminary data.</text>
</comment>
<organism evidence="3 4">
    <name type="scientific">Botryotinia narcissicola</name>
    <dbReference type="NCBI Taxonomy" id="278944"/>
    <lineage>
        <taxon>Eukaryota</taxon>
        <taxon>Fungi</taxon>
        <taxon>Dikarya</taxon>
        <taxon>Ascomycota</taxon>
        <taxon>Pezizomycotina</taxon>
        <taxon>Leotiomycetes</taxon>
        <taxon>Helotiales</taxon>
        <taxon>Sclerotiniaceae</taxon>
        <taxon>Botryotinia</taxon>
    </lineage>
</organism>
<dbReference type="GO" id="GO:0005737">
    <property type="term" value="C:cytoplasm"/>
    <property type="evidence" value="ECO:0007669"/>
    <property type="project" value="TreeGrafter"/>
</dbReference>
<evidence type="ECO:0000313" key="3">
    <source>
        <dbReference type="EMBL" id="TGO50304.1"/>
    </source>
</evidence>
<feature type="compositionally biased region" description="Polar residues" evidence="1">
    <location>
        <begin position="81"/>
        <end position="90"/>
    </location>
</feature>
<dbReference type="PROSITE" id="PS00636">
    <property type="entry name" value="DNAJ_1"/>
    <property type="match status" value="1"/>
</dbReference>
<dbReference type="OrthoDB" id="442087at2759"/>
<sequence>MAPVQITEDYYAVLEIEQTATQDLIIRSYRKLALKLHPDRNVKADATEAFQLLGKAYETLKDESKRRVYDIKYPSIKKSGTMPQSTSTPQHEPEPRASASASSQLTDEAQIAALQKAKRERAARWSIKRNAFESVIAPLQKDIQSLKQSIELLKKNDAIEDAEEARKNGWGAWLLSPLIKREVVSEDEKERKDRSRQERKIEMNLKERRIEAKNAELDKEKDLLRMAQRKVELADQVDDGKLRMIENRIKAKEQKQADERARIHRERMAEARKAEQKEQDRKEAEELRKREEEWKMQHEEMMRCKAERQAALEKSRKEEAEQRAAAQKRREEQDRQWKNAFDDRNKWNNHYNLSGHEDNFFAARETLHEPLDCRHGGWWSKIEGRDDCPRCCESWTYLLQCPTRGCRMKACPKCQADIRPRRGQPLNPKPFGHRGKSRNSEPYTDYDSYYADF</sequence>
<dbReference type="AlphaFoldDB" id="A0A4Z1HN57"/>
<feature type="region of interest" description="Disordered" evidence="1">
    <location>
        <begin position="76"/>
        <end position="105"/>
    </location>
</feature>
<dbReference type="PROSITE" id="PS50076">
    <property type="entry name" value="DNAJ_2"/>
    <property type="match status" value="1"/>
</dbReference>
<dbReference type="PANTHER" id="PTHR43096:SF10">
    <property type="entry name" value="CHAPERONE PROTEIN DNAJ A6, CHLOROPLASTIC"/>
    <property type="match status" value="1"/>
</dbReference>
<dbReference type="SMART" id="SM00271">
    <property type="entry name" value="DnaJ"/>
    <property type="match status" value="1"/>
</dbReference>
<dbReference type="Pfam" id="PF00226">
    <property type="entry name" value="DnaJ"/>
    <property type="match status" value="1"/>
</dbReference>
<dbReference type="STRING" id="278944.A0A4Z1HN57"/>
<evidence type="ECO:0000256" key="1">
    <source>
        <dbReference type="SAM" id="MobiDB-lite"/>
    </source>
</evidence>
<dbReference type="Gene3D" id="1.10.287.110">
    <property type="entry name" value="DnaJ domain"/>
    <property type="match status" value="1"/>
</dbReference>
<dbReference type="GO" id="GO:0051082">
    <property type="term" value="F:unfolded protein binding"/>
    <property type="evidence" value="ECO:0007669"/>
    <property type="project" value="TreeGrafter"/>
</dbReference>
<evidence type="ECO:0000259" key="2">
    <source>
        <dbReference type="PROSITE" id="PS50076"/>
    </source>
</evidence>
<protein>
    <recommendedName>
        <fullName evidence="2">J domain-containing protein</fullName>
    </recommendedName>
</protein>